<dbReference type="InterPro" id="IPR008942">
    <property type="entry name" value="ENTH_VHS"/>
</dbReference>
<name>A0A6J1EAE2_CUCMO</name>
<dbReference type="RefSeq" id="XP_022924776.1">
    <property type="nucleotide sequence ID" value="XM_023069008.1"/>
</dbReference>
<accession>A0A6J1EAE2</accession>
<evidence type="ECO:0000256" key="4">
    <source>
        <dbReference type="ARBA" id="ARBA00023329"/>
    </source>
</evidence>
<evidence type="ECO:0000259" key="5">
    <source>
        <dbReference type="PROSITE" id="PS50942"/>
    </source>
</evidence>
<dbReference type="InterPro" id="IPR013809">
    <property type="entry name" value="ENTH"/>
</dbReference>
<keyword evidence="4" id="KW-0968">Cytoplasmic vesicle</keyword>
<proteinExistence type="predicted"/>
<dbReference type="AlphaFoldDB" id="A0A6J1EAE2"/>
<dbReference type="PANTHER" id="PTHR12276:SF95">
    <property type="entry name" value="ENTH_VHS FAMILY PROTEIN"/>
    <property type="match status" value="1"/>
</dbReference>
<organism evidence="6 7">
    <name type="scientific">Cucurbita moschata</name>
    <name type="common">Winter crookneck squash</name>
    <name type="synonym">Cucurbita pepo var. moschata</name>
    <dbReference type="NCBI Taxonomy" id="3662"/>
    <lineage>
        <taxon>Eukaryota</taxon>
        <taxon>Viridiplantae</taxon>
        <taxon>Streptophyta</taxon>
        <taxon>Embryophyta</taxon>
        <taxon>Tracheophyta</taxon>
        <taxon>Spermatophyta</taxon>
        <taxon>Magnoliopsida</taxon>
        <taxon>eudicotyledons</taxon>
        <taxon>Gunneridae</taxon>
        <taxon>Pentapetalae</taxon>
        <taxon>rosids</taxon>
        <taxon>fabids</taxon>
        <taxon>Cucurbitales</taxon>
        <taxon>Cucurbitaceae</taxon>
        <taxon>Cucurbiteae</taxon>
        <taxon>Cucurbita</taxon>
    </lineage>
</organism>
<comment type="subcellular location">
    <subcellularLocation>
        <location evidence="1">Cytoplasmic vesicle</location>
        <location evidence="1">Clathrin-coated vesicle</location>
    </subcellularLocation>
    <subcellularLocation>
        <location evidence="2">Golgi apparatus</location>
    </subcellularLocation>
</comment>
<keyword evidence="6" id="KW-1185">Reference proteome</keyword>
<feature type="domain" description="ENTH" evidence="5">
    <location>
        <begin position="33"/>
        <end position="166"/>
    </location>
</feature>
<evidence type="ECO:0000313" key="7">
    <source>
        <dbReference type="RefSeq" id="XP_022924776.1"/>
    </source>
</evidence>
<dbReference type="Pfam" id="PF01417">
    <property type="entry name" value="ENTH"/>
    <property type="match status" value="1"/>
</dbReference>
<gene>
    <name evidence="7" type="primary">LOC111432174</name>
</gene>
<dbReference type="GO" id="GO:0005794">
    <property type="term" value="C:Golgi apparatus"/>
    <property type="evidence" value="ECO:0007669"/>
    <property type="project" value="UniProtKB-SubCell"/>
</dbReference>
<dbReference type="GO" id="GO:0005768">
    <property type="term" value="C:endosome"/>
    <property type="evidence" value="ECO:0007669"/>
    <property type="project" value="TreeGrafter"/>
</dbReference>
<evidence type="ECO:0000256" key="3">
    <source>
        <dbReference type="ARBA" id="ARBA00023034"/>
    </source>
</evidence>
<dbReference type="GO" id="GO:0006897">
    <property type="term" value="P:endocytosis"/>
    <property type="evidence" value="ECO:0007669"/>
    <property type="project" value="TreeGrafter"/>
</dbReference>
<dbReference type="CDD" id="cd03571">
    <property type="entry name" value="ENTH"/>
    <property type="match status" value="1"/>
</dbReference>
<dbReference type="KEGG" id="cmos:111432174"/>
<evidence type="ECO:0000256" key="1">
    <source>
        <dbReference type="ARBA" id="ARBA00004132"/>
    </source>
</evidence>
<dbReference type="GeneID" id="111432174"/>
<dbReference type="SUPFAM" id="SSF48464">
    <property type="entry name" value="ENTH/VHS domain"/>
    <property type="match status" value="1"/>
</dbReference>
<dbReference type="GO" id="GO:0005886">
    <property type="term" value="C:plasma membrane"/>
    <property type="evidence" value="ECO:0007669"/>
    <property type="project" value="TreeGrafter"/>
</dbReference>
<dbReference type="Proteomes" id="UP000504609">
    <property type="component" value="Unplaced"/>
</dbReference>
<evidence type="ECO:0000256" key="2">
    <source>
        <dbReference type="ARBA" id="ARBA00004555"/>
    </source>
</evidence>
<dbReference type="Gene3D" id="1.25.40.90">
    <property type="match status" value="1"/>
</dbReference>
<sequence>MHFPNSCEYIFDIQKIIHSSRGYTLRDHSSFILISVYFPVFPRLAEEATNKDPCTPDAKTMTTIAEASFEIDDYWRIVDVLHNRLRSVEWKQWKQSYKSLVLLEFLLTHGPEELADEFKRDSYIIEALGTFKHVDERGFDWGEIMHKKSQSILQLLKGGQTLKESRLRALKITREIQGFGSSSSPSTSSSILSPNFSPSFSFASTRTSSFGSYSTTLSPAWSDLHEGNNFENSPSPDDAFESHIWGRKGNDNNSTEKNFTIKGQQLWECPLIEEDESLLDPEDEEKKPTSLLNEVCTKLVALSPTSLEGAGFGKASNKCED</sequence>
<protein>
    <submittedName>
        <fullName evidence="7">ENTH domain-containing protein C794.11c-like isoform X1</fullName>
    </submittedName>
</protein>
<dbReference type="GO" id="GO:0005543">
    <property type="term" value="F:phospholipid binding"/>
    <property type="evidence" value="ECO:0007669"/>
    <property type="project" value="TreeGrafter"/>
</dbReference>
<dbReference type="SMART" id="SM00273">
    <property type="entry name" value="ENTH"/>
    <property type="match status" value="1"/>
</dbReference>
<dbReference type="GO" id="GO:0030276">
    <property type="term" value="F:clathrin binding"/>
    <property type="evidence" value="ECO:0007669"/>
    <property type="project" value="TreeGrafter"/>
</dbReference>
<dbReference type="PROSITE" id="PS50942">
    <property type="entry name" value="ENTH"/>
    <property type="match status" value="1"/>
</dbReference>
<evidence type="ECO:0000313" key="6">
    <source>
        <dbReference type="Proteomes" id="UP000504609"/>
    </source>
</evidence>
<dbReference type="PANTHER" id="PTHR12276">
    <property type="entry name" value="EPSIN/ENT-RELATED"/>
    <property type="match status" value="1"/>
</dbReference>
<dbReference type="GO" id="GO:0030125">
    <property type="term" value="C:clathrin vesicle coat"/>
    <property type="evidence" value="ECO:0007669"/>
    <property type="project" value="TreeGrafter"/>
</dbReference>
<reference evidence="7" key="1">
    <citation type="submission" date="2025-08" db="UniProtKB">
        <authorList>
            <consortium name="RefSeq"/>
        </authorList>
    </citation>
    <scope>IDENTIFICATION</scope>
    <source>
        <tissue evidence="7">Young leaves</tissue>
    </source>
</reference>
<keyword evidence="3" id="KW-0333">Golgi apparatus</keyword>